<accession>A0A166YSG3</accession>
<name>A0A166YSG3_9PEZI</name>
<proteinExistence type="predicted"/>
<dbReference type="Proteomes" id="UP000076552">
    <property type="component" value="Unassembled WGS sequence"/>
</dbReference>
<keyword evidence="3" id="KW-1185">Reference proteome</keyword>
<protein>
    <submittedName>
        <fullName evidence="2">Uncharacterized protein</fullName>
    </submittedName>
</protein>
<sequence>MGSSSRTETLHLTSPPPGDDHRDALRGHRLPNDLSYWVWECVIHGIRHHEDFAMSEPVRKLCLESDKRAFARARNARLIMSNVVPEITTDDDKPYCIWYPDIASGETYRELAKRYPDMRYLVGRTCAVAGYADLYNELALLPEISIAEEARDCSSKEGSRVIFDTIMHQPICNEILNDYTRSFRPDSPKSPAFMNGDTAVRSSLDVRLGMDKYPQWGKHYFNITEDFNIDETSSEKGNFEELAPEHIALLYTPLLSHLPTTNKDPLILMAACEGNIERYVRLRRPKMLHDEHAAVIRGIYHNTTFAKWWSLQDLSTSVRNIKTAVLARFIMVNDLSHITPSSPSKYEMPAMIWWPLIPAEETLKELVRRRPDMHLQVAMACIVGDYRELWEELSPEPCSELWDQAEQKQTCRWPNSPNKNYYTDYLEQRAEELGREAGNVQTSSECENAAVRDKEPTTTWLDPVIIAHEFSVMDSYPDDSVYSWGGQANAAGWELVICSSEEMRRRAREEQGFRLYQD</sequence>
<reference evidence="2 3" key="1">
    <citation type="submission" date="2015-06" db="EMBL/GenBank/DDBJ databases">
        <title>Survival trade-offs in plant roots during colonization by closely related pathogenic and mutualistic fungi.</title>
        <authorList>
            <person name="Hacquard S."/>
            <person name="Kracher B."/>
            <person name="Hiruma K."/>
            <person name="Weinman A."/>
            <person name="Muench P."/>
            <person name="Garrido Oter R."/>
            <person name="Ver Loren van Themaat E."/>
            <person name="Dallerey J.-F."/>
            <person name="Damm U."/>
            <person name="Henrissat B."/>
            <person name="Lespinet O."/>
            <person name="Thon M."/>
            <person name="Kemen E."/>
            <person name="McHardy A.C."/>
            <person name="Schulze-Lefert P."/>
            <person name="O'Connell R.J."/>
        </authorList>
    </citation>
    <scope>NUCLEOTIDE SEQUENCE [LARGE SCALE GENOMIC DNA]</scope>
    <source>
        <strain evidence="2 3">0861</strain>
    </source>
</reference>
<dbReference type="AlphaFoldDB" id="A0A166YSG3"/>
<feature type="compositionally biased region" description="Polar residues" evidence="1">
    <location>
        <begin position="1"/>
        <end position="12"/>
    </location>
</feature>
<evidence type="ECO:0000256" key="1">
    <source>
        <dbReference type="SAM" id="MobiDB-lite"/>
    </source>
</evidence>
<comment type="caution">
    <text evidence="2">The sequence shown here is derived from an EMBL/GenBank/DDBJ whole genome shotgun (WGS) entry which is preliminary data.</text>
</comment>
<organism evidence="2 3">
    <name type="scientific">Colletotrichum tofieldiae</name>
    <dbReference type="NCBI Taxonomy" id="708197"/>
    <lineage>
        <taxon>Eukaryota</taxon>
        <taxon>Fungi</taxon>
        <taxon>Dikarya</taxon>
        <taxon>Ascomycota</taxon>
        <taxon>Pezizomycotina</taxon>
        <taxon>Sordariomycetes</taxon>
        <taxon>Hypocreomycetidae</taxon>
        <taxon>Glomerellales</taxon>
        <taxon>Glomerellaceae</taxon>
        <taxon>Colletotrichum</taxon>
        <taxon>Colletotrichum spaethianum species complex</taxon>
    </lineage>
</organism>
<feature type="region of interest" description="Disordered" evidence="1">
    <location>
        <begin position="1"/>
        <end position="23"/>
    </location>
</feature>
<gene>
    <name evidence="2" type="ORF">CT0861_05797</name>
</gene>
<evidence type="ECO:0000313" key="2">
    <source>
        <dbReference type="EMBL" id="KZL78007.1"/>
    </source>
</evidence>
<evidence type="ECO:0000313" key="3">
    <source>
        <dbReference type="Proteomes" id="UP000076552"/>
    </source>
</evidence>
<dbReference type="EMBL" id="LFIV01000004">
    <property type="protein sequence ID" value="KZL78007.1"/>
    <property type="molecule type" value="Genomic_DNA"/>
</dbReference>